<dbReference type="EMBL" id="CP143789">
    <property type="protein sequence ID" value="WVN90035.1"/>
    <property type="molecule type" value="Genomic_DNA"/>
</dbReference>
<dbReference type="KEGG" id="cdep:91089477"/>
<evidence type="ECO:0000313" key="3">
    <source>
        <dbReference type="Proteomes" id="UP000094043"/>
    </source>
</evidence>
<dbReference type="Proteomes" id="UP000094043">
    <property type="component" value="Chromosome 6"/>
</dbReference>
<evidence type="ECO:0000313" key="2">
    <source>
        <dbReference type="EMBL" id="WVN90035.1"/>
    </source>
</evidence>
<keyword evidence="3" id="KW-1185">Reference proteome</keyword>
<gene>
    <name evidence="2" type="ORF">L203_105268</name>
</gene>
<dbReference type="GeneID" id="91089477"/>
<organism evidence="2 3">
    <name type="scientific">Cryptococcus depauperatus CBS 7841</name>
    <dbReference type="NCBI Taxonomy" id="1295531"/>
    <lineage>
        <taxon>Eukaryota</taxon>
        <taxon>Fungi</taxon>
        <taxon>Dikarya</taxon>
        <taxon>Basidiomycota</taxon>
        <taxon>Agaricomycotina</taxon>
        <taxon>Tremellomycetes</taxon>
        <taxon>Tremellales</taxon>
        <taxon>Cryptococcaceae</taxon>
        <taxon>Cryptococcus</taxon>
    </lineage>
</organism>
<accession>A0AAJ8JX41</accession>
<feature type="region of interest" description="Disordered" evidence="1">
    <location>
        <begin position="24"/>
        <end position="80"/>
    </location>
</feature>
<proteinExistence type="predicted"/>
<feature type="compositionally biased region" description="Polar residues" evidence="1">
    <location>
        <begin position="30"/>
        <end position="50"/>
    </location>
</feature>
<reference evidence="2" key="1">
    <citation type="submission" date="2016-06" db="EMBL/GenBank/DDBJ databases">
        <authorList>
            <person name="Cuomo C."/>
            <person name="Litvintseva A."/>
            <person name="Heitman J."/>
            <person name="Chen Y."/>
            <person name="Sun S."/>
            <person name="Springer D."/>
            <person name="Dromer F."/>
            <person name="Young S."/>
            <person name="Zeng Q."/>
            <person name="Chapman S."/>
            <person name="Gujja S."/>
            <person name="Saif S."/>
            <person name="Birren B."/>
        </authorList>
    </citation>
    <scope>NUCLEOTIDE SEQUENCE</scope>
    <source>
        <strain evidence="2">CBS 7841</strain>
    </source>
</reference>
<reference evidence="2" key="2">
    <citation type="journal article" date="2022" name="Elife">
        <title>Obligate sexual reproduction of a homothallic fungus closely related to the Cryptococcus pathogenic species complex.</title>
        <authorList>
            <person name="Passer A.R."/>
            <person name="Clancey S.A."/>
            <person name="Shea T."/>
            <person name="David-Palma M."/>
            <person name="Averette A.F."/>
            <person name="Boekhout T."/>
            <person name="Porcel B.M."/>
            <person name="Nowrousian M."/>
            <person name="Cuomo C.A."/>
            <person name="Sun S."/>
            <person name="Heitman J."/>
            <person name="Coelho M.A."/>
        </authorList>
    </citation>
    <scope>NUCLEOTIDE SEQUENCE</scope>
    <source>
        <strain evidence="2">CBS 7841</strain>
    </source>
</reference>
<sequence>MDTDIQSRMRTIYSAKFLSFSSSETSTSAHIQSKPVNNRSKTSIDLSENKMSPRRSSRSKKTLPMNKAPVSRTSKLNGRSYPNLRTMRETKKIKECTSSPDAKMAIENQTLAAQESTTMPSQKCTTASRTVLYIDENGAFLDDGEGEENLSDDCQIITSNIRQENTRHPESISSLTEIDEAVHKTVDLIDPNNDGFSEKPRRMASIIPPESLLNASNQLGFNLLFRKTNFLCYHYNGLDDLLTACHYSDHKTLYEQNSWGLYMLAQAAEFVSDQLASRQKQTSDLFEDQQFMFDGQLEHTQEHPTSLAYLLAHKSNPMSQVLML</sequence>
<dbReference type="RefSeq" id="XP_066070735.1">
    <property type="nucleotide sequence ID" value="XM_066214638.1"/>
</dbReference>
<feature type="compositionally biased region" description="Basic residues" evidence="1">
    <location>
        <begin position="52"/>
        <end position="61"/>
    </location>
</feature>
<protein>
    <submittedName>
        <fullName evidence="2">Uncharacterized protein</fullName>
    </submittedName>
</protein>
<name>A0AAJ8JX41_9TREE</name>
<dbReference type="AlphaFoldDB" id="A0AAJ8JX41"/>
<reference evidence="2" key="3">
    <citation type="submission" date="2024-01" db="EMBL/GenBank/DDBJ databases">
        <authorList>
            <person name="Coelho M.A."/>
            <person name="David-Palma M."/>
            <person name="Shea T."/>
            <person name="Sun S."/>
            <person name="Cuomo C.A."/>
            <person name="Heitman J."/>
        </authorList>
    </citation>
    <scope>NUCLEOTIDE SEQUENCE</scope>
    <source>
        <strain evidence="2">CBS 7841</strain>
    </source>
</reference>
<evidence type="ECO:0000256" key="1">
    <source>
        <dbReference type="SAM" id="MobiDB-lite"/>
    </source>
</evidence>